<keyword evidence="2" id="KW-1185">Reference proteome</keyword>
<name>A0A841TQB1_9BACL</name>
<proteinExistence type="predicted"/>
<gene>
    <name evidence="1" type="ORF">H7B90_00695</name>
</gene>
<dbReference type="AlphaFoldDB" id="A0A841TQB1"/>
<dbReference type="EMBL" id="JACJVR010000002">
    <property type="protein sequence ID" value="MBB6689909.1"/>
    <property type="molecule type" value="Genomic_DNA"/>
</dbReference>
<organism evidence="1 2">
    <name type="scientific">Cohnella xylanilytica</name>
    <dbReference type="NCBI Taxonomy" id="557555"/>
    <lineage>
        <taxon>Bacteria</taxon>
        <taxon>Bacillati</taxon>
        <taxon>Bacillota</taxon>
        <taxon>Bacilli</taxon>
        <taxon>Bacillales</taxon>
        <taxon>Paenibacillaceae</taxon>
        <taxon>Cohnella</taxon>
    </lineage>
</organism>
<accession>A0A841TQB1</accession>
<sequence length="150" mass="16407">MADRKLFRFGIEGIEAMTAALDKIGDDLDRGLDEVLLKLALKIAQDAKRLAPVDSGDLEAAINVDEVKKLIGMSYIDIGTSPEVDHYAVVQHEGFRKTANGSIVELRPGEKTLSKGAYNGYMPGKKFLENALMMNEKLITEELKKVLGVG</sequence>
<dbReference type="InterPro" id="IPR010064">
    <property type="entry name" value="HK97-gp10_tail"/>
</dbReference>
<dbReference type="RefSeq" id="WP_185133934.1">
    <property type="nucleotide sequence ID" value="NZ_JACJVR010000002.1"/>
</dbReference>
<dbReference type="Proteomes" id="UP000553776">
    <property type="component" value="Unassembled WGS sequence"/>
</dbReference>
<evidence type="ECO:0000313" key="1">
    <source>
        <dbReference type="EMBL" id="MBB6689909.1"/>
    </source>
</evidence>
<dbReference type="NCBIfam" id="TIGR01725">
    <property type="entry name" value="phge_HK97_gp10"/>
    <property type="match status" value="1"/>
</dbReference>
<evidence type="ECO:0000313" key="2">
    <source>
        <dbReference type="Proteomes" id="UP000553776"/>
    </source>
</evidence>
<dbReference type="Pfam" id="PF04883">
    <property type="entry name" value="HK97-gp10_like"/>
    <property type="match status" value="1"/>
</dbReference>
<reference evidence="1 2" key="1">
    <citation type="submission" date="2020-08" db="EMBL/GenBank/DDBJ databases">
        <title>Cohnella phylogeny.</title>
        <authorList>
            <person name="Dunlap C."/>
        </authorList>
    </citation>
    <scope>NUCLEOTIDE SEQUENCE [LARGE SCALE GENOMIC DNA]</scope>
    <source>
        <strain evidence="1 2">DSM 25239</strain>
    </source>
</reference>
<protein>
    <submittedName>
        <fullName evidence="1">HK97 gp10 family phage protein</fullName>
    </submittedName>
</protein>
<comment type="caution">
    <text evidence="1">The sequence shown here is derived from an EMBL/GenBank/DDBJ whole genome shotgun (WGS) entry which is preliminary data.</text>
</comment>